<keyword evidence="2" id="KW-1185">Reference proteome</keyword>
<dbReference type="EMBL" id="BSXG01000153">
    <property type="protein sequence ID" value="GME49396.1"/>
    <property type="molecule type" value="Genomic_DNA"/>
</dbReference>
<organism evidence="1 2">
    <name type="scientific">Neofusicoccum parvum</name>
    <dbReference type="NCBI Taxonomy" id="310453"/>
    <lineage>
        <taxon>Eukaryota</taxon>
        <taxon>Fungi</taxon>
        <taxon>Dikarya</taxon>
        <taxon>Ascomycota</taxon>
        <taxon>Pezizomycotina</taxon>
        <taxon>Dothideomycetes</taxon>
        <taxon>Dothideomycetes incertae sedis</taxon>
        <taxon>Botryosphaeriales</taxon>
        <taxon>Botryosphaeriaceae</taxon>
        <taxon>Neofusicoccum</taxon>
    </lineage>
</organism>
<accession>A0ACB5SN66</accession>
<gene>
    <name evidence="1" type="primary">g5657</name>
    <name evidence="1" type="ORF">NpPPO83_00005657</name>
</gene>
<name>A0ACB5SN66_9PEZI</name>
<sequence>MDAGGLARLHERHHRLQSQRGDTIDARIDVIGRRSALQQRICDCRQAQDRLLGLLQNVCPSATESEQAAGVLSAISSIQQLQEGLGQDLEQTKQLEQTLSSLEFDLGKEENAFFGDLHAAVSHLAPAAEPEHPRSTTAEARGDGLLQAYYDRASEVPILEERLSELEYTFADERARRETRTNLGQPISPPDLEFYTQYNQDKEDLQRESDQTRSEVAALRSRCIRLGLIPEPPEPPSVGAGPAALPEEEIHRARSWAHPPQPANELDRSFLSERPALPGSLRGNPRERINVWLEEARAIAGAPELLPPEDDPETKASRTGAAPPSPLESPWSEVEEAQPKPSRTVSESSTASKLSRTGRDPLQKAPKPS</sequence>
<evidence type="ECO:0000313" key="2">
    <source>
        <dbReference type="Proteomes" id="UP001165186"/>
    </source>
</evidence>
<evidence type="ECO:0000313" key="1">
    <source>
        <dbReference type="EMBL" id="GME49396.1"/>
    </source>
</evidence>
<proteinExistence type="predicted"/>
<comment type="caution">
    <text evidence="1">The sequence shown here is derived from an EMBL/GenBank/DDBJ whole genome shotgun (WGS) entry which is preliminary data.</text>
</comment>
<reference evidence="1" key="1">
    <citation type="submission" date="2024-09" db="EMBL/GenBank/DDBJ databases">
        <title>Draft Genome Sequences of Neofusicoccum parvum.</title>
        <authorList>
            <person name="Ashida A."/>
            <person name="Camagna M."/>
            <person name="Tanaka A."/>
            <person name="Takemoto D."/>
        </authorList>
    </citation>
    <scope>NUCLEOTIDE SEQUENCE</scope>
    <source>
        <strain evidence="1">PPO83</strain>
    </source>
</reference>
<dbReference type="Proteomes" id="UP001165186">
    <property type="component" value="Unassembled WGS sequence"/>
</dbReference>
<protein>
    <submittedName>
        <fullName evidence="1">Uncharacterized protein</fullName>
    </submittedName>
</protein>